<accession>A0A976GC33</accession>
<reference evidence="2 3" key="1">
    <citation type="submission" date="2018-01" db="EMBL/GenBank/DDBJ databases">
        <authorList>
            <person name="Clerissi C."/>
        </authorList>
    </citation>
    <scope>NUCLEOTIDE SEQUENCE [LARGE SCALE GENOMIC DNA]</scope>
    <source>
        <strain evidence="2">Cupriavidus oxalaticus LMG 2235</strain>
        <plasmid evidence="3">co2235_mp</plasmid>
    </source>
</reference>
<name>A0A976GC33_9BURK</name>
<dbReference type="Proteomes" id="UP000256862">
    <property type="component" value="Plasmid CO2235_mp"/>
</dbReference>
<dbReference type="AlphaFoldDB" id="A0A976GC33"/>
<evidence type="ECO:0000313" key="3">
    <source>
        <dbReference type="Proteomes" id="UP000256862"/>
    </source>
</evidence>
<dbReference type="InterPro" id="IPR012337">
    <property type="entry name" value="RNaseH-like_sf"/>
</dbReference>
<dbReference type="EMBL" id="OGUS01000136">
    <property type="protein sequence ID" value="SPC19381.1"/>
    <property type="molecule type" value="Genomic_DNA"/>
</dbReference>
<dbReference type="Pfam" id="PF00665">
    <property type="entry name" value="rve"/>
    <property type="match status" value="1"/>
</dbReference>
<dbReference type="InterPro" id="IPR001584">
    <property type="entry name" value="Integrase_cat-core"/>
</dbReference>
<comment type="caution">
    <text evidence="2">The sequence shown here is derived from an EMBL/GenBank/DDBJ whole genome shotgun (WGS) entry which is preliminary data.</text>
</comment>
<gene>
    <name evidence="2" type="ORF">CO2235_MP130116</name>
</gene>
<geneLocation type="plasmid" evidence="3">
    <name>co2235_mp</name>
</geneLocation>
<dbReference type="SUPFAM" id="SSF53098">
    <property type="entry name" value="Ribonuclease H-like"/>
    <property type="match status" value="1"/>
</dbReference>
<feature type="domain" description="Integrase catalytic" evidence="1">
    <location>
        <begin position="2"/>
        <end position="38"/>
    </location>
</feature>
<evidence type="ECO:0000259" key="1">
    <source>
        <dbReference type="Pfam" id="PF00665"/>
    </source>
</evidence>
<evidence type="ECO:0000313" key="2">
    <source>
        <dbReference type="EMBL" id="SPC19381.1"/>
    </source>
</evidence>
<sequence length="40" mass="4729">MTWQGWLYVAFVIDVFARRIVGWRVSSSMTTDFVLDQMSK</sequence>
<proteinExistence type="predicted"/>
<dbReference type="GO" id="GO:0015074">
    <property type="term" value="P:DNA integration"/>
    <property type="evidence" value="ECO:0007669"/>
    <property type="project" value="InterPro"/>
</dbReference>
<organism evidence="2 3">
    <name type="scientific">Cupriavidus oxalaticus</name>
    <dbReference type="NCBI Taxonomy" id="96344"/>
    <lineage>
        <taxon>Bacteria</taxon>
        <taxon>Pseudomonadati</taxon>
        <taxon>Pseudomonadota</taxon>
        <taxon>Betaproteobacteria</taxon>
        <taxon>Burkholderiales</taxon>
        <taxon>Burkholderiaceae</taxon>
        <taxon>Cupriavidus</taxon>
    </lineage>
</organism>
<protein>
    <recommendedName>
        <fullName evidence="1">Integrase catalytic domain-containing protein</fullName>
    </recommendedName>
</protein>